<evidence type="ECO:0000256" key="5">
    <source>
        <dbReference type="ARBA" id="ARBA00022729"/>
    </source>
</evidence>
<keyword evidence="4" id="KW-0812">Transmembrane</keyword>
<dbReference type="RefSeq" id="WP_150547232.1">
    <property type="nucleotide sequence ID" value="NZ_LR215729.2"/>
</dbReference>
<feature type="signal peptide" evidence="8">
    <location>
        <begin position="1"/>
        <end position="23"/>
    </location>
</feature>
<dbReference type="EMBL" id="LR215729">
    <property type="protein sequence ID" value="VEV99609.1"/>
    <property type="molecule type" value="Genomic_DNA"/>
</dbReference>
<keyword evidence="5 8" id="KW-0732">Signal</keyword>
<name>A0A653DXB2_9PSED</name>
<keyword evidence="6" id="KW-0472">Membrane</keyword>
<dbReference type="InterPro" id="IPR005017">
    <property type="entry name" value="OMPP1/FadL/TodX"/>
</dbReference>
<comment type="similarity">
    <text evidence="2">Belongs to the OmpP1/FadL family.</text>
</comment>
<evidence type="ECO:0000256" key="2">
    <source>
        <dbReference type="ARBA" id="ARBA00008163"/>
    </source>
</evidence>
<organism evidence="9">
    <name type="scientific">Pseudomonas marincola</name>
    <dbReference type="NCBI Taxonomy" id="437900"/>
    <lineage>
        <taxon>Bacteria</taxon>
        <taxon>Pseudomonadati</taxon>
        <taxon>Pseudomonadota</taxon>
        <taxon>Gammaproteobacteria</taxon>
        <taxon>Pseudomonadales</taxon>
        <taxon>Pseudomonadaceae</taxon>
        <taxon>Pseudomonas</taxon>
    </lineage>
</organism>
<dbReference type="AlphaFoldDB" id="A0A653DXB2"/>
<dbReference type="PANTHER" id="PTHR35093:SF8">
    <property type="entry name" value="OUTER MEMBRANE PROTEIN NMB0088-RELATED"/>
    <property type="match status" value="1"/>
</dbReference>
<accession>A0A653DXB2</accession>
<dbReference type="Gene3D" id="2.40.160.60">
    <property type="entry name" value="Outer membrane protein transport protein (OMPP1/FadL/TodX)"/>
    <property type="match status" value="1"/>
</dbReference>
<feature type="chain" id="PRO_5036158353" evidence="8">
    <location>
        <begin position="24"/>
        <end position="421"/>
    </location>
</feature>
<protein>
    <submittedName>
        <fullName evidence="9">Long-chain fatty acid transport protein</fullName>
    </submittedName>
</protein>
<dbReference type="GO" id="GO:0015483">
    <property type="term" value="F:long-chain fatty acid transporting porin activity"/>
    <property type="evidence" value="ECO:0007669"/>
    <property type="project" value="TreeGrafter"/>
</dbReference>
<dbReference type="Pfam" id="PF03349">
    <property type="entry name" value="Toluene_X"/>
    <property type="match status" value="1"/>
</dbReference>
<evidence type="ECO:0000256" key="4">
    <source>
        <dbReference type="ARBA" id="ARBA00022692"/>
    </source>
</evidence>
<evidence type="ECO:0000313" key="10">
    <source>
        <dbReference type="EMBL" id="VEV99609.1"/>
    </source>
</evidence>
<proteinExistence type="inferred from homology"/>
<dbReference type="EMBL" id="LR215729">
    <property type="protein sequence ID" value="VEV95098.1"/>
    <property type="molecule type" value="Genomic_DNA"/>
</dbReference>
<dbReference type="SUPFAM" id="SSF56935">
    <property type="entry name" value="Porins"/>
    <property type="match status" value="1"/>
</dbReference>
<comment type="subcellular location">
    <subcellularLocation>
        <location evidence="1">Cell outer membrane</location>
        <topology evidence="1">Multi-pass membrane protein</topology>
    </subcellularLocation>
</comment>
<evidence type="ECO:0000256" key="6">
    <source>
        <dbReference type="ARBA" id="ARBA00023136"/>
    </source>
</evidence>
<evidence type="ECO:0000256" key="1">
    <source>
        <dbReference type="ARBA" id="ARBA00004571"/>
    </source>
</evidence>
<reference evidence="9" key="1">
    <citation type="submission" date="2019-02" db="EMBL/GenBank/DDBJ databases">
        <authorList>
            <consortium name="Genoscope - CEA"/>
            <person name="William W."/>
        </authorList>
    </citation>
    <scope>NUCLEOTIDE SEQUENCE [LARGE SCALE GENOMIC DNA]</scope>
    <source>
        <strain evidence="9">YSy11</strain>
    </source>
</reference>
<dbReference type="PANTHER" id="PTHR35093">
    <property type="entry name" value="OUTER MEMBRANE PROTEIN NMB0088-RELATED"/>
    <property type="match status" value="1"/>
</dbReference>
<evidence type="ECO:0000256" key="7">
    <source>
        <dbReference type="ARBA" id="ARBA00023237"/>
    </source>
</evidence>
<evidence type="ECO:0000256" key="3">
    <source>
        <dbReference type="ARBA" id="ARBA00022452"/>
    </source>
</evidence>
<sequence length="421" mass="44839">MSNKILKSTLALAISAVSSYSLASGFAINEQSISSLGMSNAGRASSASDASTVYGNPAGMALIEREQVTAGAAVIFAKADITNASGRPGGSNDGDMVPTVAIPMGYYVKPIDENWAFGLGVYVPFGLATDYENGFAGRYYGDKSEVNVITIQPTVSYRFNDQLSIGFGPTINRIEGELTSEVPNLAPAGAPDGEVDIKGDDVGYGYNFGLMYEITPSTRLGVTYHSKVEYSLEGHTTVSGVGAVGTSAGRYGASLDVTTPEAVDFSLTHQLNNGWTVHAGATWTRWSRFDKLVVENDQVGGAYGGALTTITEEENWHDTWAVAAGAEYQLNKQWVLRTGIALDQAPTNNTDLSPRIPTGDRTIYSIGAGWSPNDDITVDVAYSYLNEEDVHIDRVSATKGSYSATYRNSAHALGAQVTYRF</sequence>
<keyword evidence="7" id="KW-0998">Cell outer membrane</keyword>
<keyword evidence="3" id="KW-1134">Transmembrane beta strand</keyword>
<gene>
    <name evidence="9" type="ORF">PMYSY11_0051</name>
    <name evidence="10" type="ORF">PMYSY11_4566</name>
</gene>
<dbReference type="GO" id="GO:0009279">
    <property type="term" value="C:cell outer membrane"/>
    <property type="evidence" value="ECO:0007669"/>
    <property type="project" value="UniProtKB-SubCell"/>
</dbReference>
<evidence type="ECO:0000313" key="9">
    <source>
        <dbReference type="EMBL" id="VEV95098.1"/>
    </source>
</evidence>
<evidence type="ECO:0000256" key="8">
    <source>
        <dbReference type="SAM" id="SignalP"/>
    </source>
</evidence>